<keyword evidence="1" id="KW-0614">Plasmid</keyword>
<name>A0A346Y721_9ACTN</name>
<dbReference type="RefSeq" id="WP_114594834.1">
    <property type="nucleotide sequence ID" value="NZ_CP031166.1"/>
</dbReference>
<dbReference type="AlphaFoldDB" id="A0A346Y721"/>
<reference evidence="1 2" key="1">
    <citation type="submission" date="2018-09" db="EMBL/GenBank/DDBJ databases">
        <title>Complete genome sequence of Euzebya sp. DY32-46 isolated from seawater of Pacific Ocean.</title>
        <authorList>
            <person name="Xu L."/>
            <person name="Wu Y.-H."/>
            <person name="Xu X.-W."/>
        </authorList>
    </citation>
    <scope>NUCLEOTIDE SEQUENCE [LARGE SCALE GENOMIC DNA]</scope>
    <source>
        <strain evidence="1 2">DY32-46</strain>
        <plasmid evidence="2">pedy32-46i</plasmid>
    </source>
</reference>
<accession>A0A346Y721</accession>
<protein>
    <submittedName>
        <fullName evidence="1">Uncharacterized protein</fullName>
    </submittedName>
</protein>
<gene>
    <name evidence="1" type="ORF">DVS28_b0528</name>
</gene>
<keyword evidence="2" id="KW-1185">Reference proteome</keyword>
<proteinExistence type="predicted"/>
<geneLocation type="plasmid" evidence="2">
    <name>pedy32-46i</name>
</geneLocation>
<dbReference type="Proteomes" id="UP000264006">
    <property type="component" value="Plasmid pEDY32-46I"/>
</dbReference>
<dbReference type="EMBL" id="CP031166">
    <property type="protein sequence ID" value="AXV10268.1"/>
    <property type="molecule type" value="Genomic_DNA"/>
</dbReference>
<evidence type="ECO:0000313" key="2">
    <source>
        <dbReference type="Proteomes" id="UP000264006"/>
    </source>
</evidence>
<evidence type="ECO:0000313" key="1">
    <source>
        <dbReference type="EMBL" id="AXV10268.1"/>
    </source>
</evidence>
<dbReference type="KEGG" id="euz:DVS28_b0528"/>
<organism evidence="1 2">
    <name type="scientific">Euzebya pacifica</name>
    <dbReference type="NCBI Taxonomy" id="1608957"/>
    <lineage>
        <taxon>Bacteria</taxon>
        <taxon>Bacillati</taxon>
        <taxon>Actinomycetota</taxon>
        <taxon>Nitriliruptoria</taxon>
        <taxon>Euzebyales</taxon>
    </lineage>
</organism>
<sequence>MTDDQITSIRRARHDARNGLSAVINDAMGAEAGVNDALGFVFTILAGQSGYTPEEQSQRLTEAAVVIGDLPSRMRAAADQVASDPRINALVEMLRQAAAAATDRDFDAWQAQKAAAGEGALPALDGQGFVTPDTQIGDLLAAMLANDSA</sequence>